<dbReference type="PANTHER" id="PTHR12356">
    <property type="entry name" value="NUCLEAR MOVEMENT PROTEIN NUDC"/>
    <property type="match status" value="1"/>
</dbReference>
<dbReference type="GO" id="GO:0006457">
    <property type="term" value="P:protein folding"/>
    <property type="evidence" value="ECO:0007669"/>
    <property type="project" value="TreeGrafter"/>
</dbReference>
<dbReference type="PANTHER" id="PTHR12356:SF18">
    <property type="entry name" value="NUDC DOMAIN-CONTAINING PROTEIN 2"/>
    <property type="match status" value="1"/>
</dbReference>
<accession>A0A7S1UPZ0</accession>
<gene>
    <name evidence="3" type="ORF">GOCE00092_LOCUS3765</name>
</gene>
<dbReference type="AlphaFoldDB" id="A0A7S1UPZ0"/>
<organism evidence="3">
    <name type="scientific">Grammatophora oceanica</name>
    <dbReference type="NCBI Taxonomy" id="210454"/>
    <lineage>
        <taxon>Eukaryota</taxon>
        <taxon>Sar</taxon>
        <taxon>Stramenopiles</taxon>
        <taxon>Ochrophyta</taxon>
        <taxon>Bacillariophyta</taxon>
        <taxon>Fragilariophyceae</taxon>
        <taxon>Fragilariophycidae</taxon>
        <taxon>Rhabdonematales</taxon>
        <taxon>Grammatophoraceae</taxon>
        <taxon>Grammatophora</taxon>
    </lineage>
</organism>
<dbReference type="InterPro" id="IPR008978">
    <property type="entry name" value="HSP20-like_chaperone"/>
</dbReference>
<protein>
    <recommendedName>
        <fullName evidence="2">CS domain-containing protein</fullName>
    </recommendedName>
</protein>
<reference evidence="3" key="1">
    <citation type="submission" date="2021-01" db="EMBL/GenBank/DDBJ databases">
        <authorList>
            <person name="Corre E."/>
            <person name="Pelletier E."/>
            <person name="Niang G."/>
            <person name="Scheremetjew M."/>
            <person name="Finn R."/>
            <person name="Kale V."/>
            <person name="Holt S."/>
            <person name="Cochrane G."/>
            <person name="Meng A."/>
            <person name="Brown T."/>
            <person name="Cohen L."/>
        </authorList>
    </citation>
    <scope>NUCLEOTIDE SEQUENCE</scope>
    <source>
        <strain evidence="3">CCMP 410</strain>
    </source>
</reference>
<dbReference type="EMBL" id="HBGK01007285">
    <property type="protein sequence ID" value="CAD9274857.1"/>
    <property type="molecule type" value="Transcribed_RNA"/>
</dbReference>
<feature type="domain" description="CS" evidence="2">
    <location>
        <begin position="71"/>
        <end position="162"/>
    </location>
</feature>
<evidence type="ECO:0000259" key="2">
    <source>
        <dbReference type="PROSITE" id="PS51203"/>
    </source>
</evidence>
<name>A0A7S1UPZ0_9STRA</name>
<feature type="region of interest" description="Disordered" evidence="1">
    <location>
        <begin position="1"/>
        <end position="61"/>
    </location>
</feature>
<evidence type="ECO:0000313" key="3">
    <source>
        <dbReference type="EMBL" id="CAD9274857.1"/>
    </source>
</evidence>
<sequence>MSKLSDYSKFDHLVDSDDEEEERTTTTKTAPDATGHEPQSTQTSPPAPGVPADRSVTRKDPKTGRYIFEHNGHTVYEWEQSLEDVTMYIPTPPGTTGSKLLVDISSRHLKVGLKGHDRYFLDEPTFGKVDTTESSWYVDDDDGVLTVVLQKVKRAEAWETVLLGVGDDVVDPMTKRQMQKDLLLERFQEENPGMDFRNAEFNGSIPDARTFMGGVGYDN</sequence>
<dbReference type="PROSITE" id="PS51203">
    <property type="entry name" value="CS"/>
    <property type="match status" value="1"/>
</dbReference>
<dbReference type="CDD" id="cd06467">
    <property type="entry name" value="p23_NUDC_like"/>
    <property type="match status" value="1"/>
</dbReference>
<dbReference type="Gene3D" id="1.20.5.740">
    <property type="entry name" value="Single helix bin"/>
    <property type="match status" value="1"/>
</dbReference>
<feature type="compositionally biased region" description="Basic and acidic residues" evidence="1">
    <location>
        <begin position="1"/>
        <end position="15"/>
    </location>
</feature>
<proteinExistence type="predicted"/>
<dbReference type="SUPFAM" id="SSF49764">
    <property type="entry name" value="HSP20-like chaperones"/>
    <property type="match status" value="1"/>
</dbReference>
<dbReference type="Pfam" id="PF04969">
    <property type="entry name" value="CS"/>
    <property type="match status" value="1"/>
</dbReference>
<dbReference type="InterPro" id="IPR007052">
    <property type="entry name" value="CS_dom"/>
</dbReference>
<dbReference type="GO" id="GO:0051082">
    <property type="term" value="F:unfolded protein binding"/>
    <property type="evidence" value="ECO:0007669"/>
    <property type="project" value="TreeGrafter"/>
</dbReference>
<dbReference type="GO" id="GO:0005737">
    <property type="term" value="C:cytoplasm"/>
    <property type="evidence" value="ECO:0007669"/>
    <property type="project" value="TreeGrafter"/>
</dbReference>
<evidence type="ECO:0000256" key="1">
    <source>
        <dbReference type="SAM" id="MobiDB-lite"/>
    </source>
</evidence>
<dbReference type="Gene3D" id="2.60.40.790">
    <property type="match status" value="1"/>
</dbReference>
<dbReference type="InterPro" id="IPR037898">
    <property type="entry name" value="NudC_fam"/>
</dbReference>